<reference evidence="2" key="1">
    <citation type="journal article" date="2019" name="Int. J. Syst. Evol. Microbiol.">
        <title>The Global Catalogue of Microorganisms (GCM) 10K type strain sequencing project: providing services to taxonomists for standard genome sequencing and annotation.</title>
        <authorList>
            <consortium name="The Broad Institute Genomics Platform"/>
            <consortium name="The Broad Institute Genome Sequencing Center for Infectious Disease"/>
            <person name="Wu L."/>
            <person name="Ma J."/>
        </authorList>
    </citation>
    <scope>NUCLEOTIDE SEQUENCE [LARGE SCALE GENOMIC DNA]</scope>
    <source>
        <strain evidence="2">TISTR 1906</strain>
    </source>
</reference>
<keyword evidence="2" id="KW-1185">Reference proteome</keyword>
<evidence type="ECO:0000313" key="1">
    <source>
        <dbReference type="EMBL" id="MFD2756404.1"/>
    </source>
</evidence>
<accession>A0ABW5USP1</accession>
<comment type="caution">
    <text evidence="1">The sequence shown here is derived from an EMBL/GenBank/DDBJ whole genome shotgun (WGS) entry which is preliminary data.</text>
</comment>
<organism evidence="1 2">
    <name type="scientific">Comamonas terrae</name>
    <dbReference type="NCBI Taxonomy" id="673548"/>
    <lineage>
        <taxon>Bacteria</taxon>
        <taxon>Pseudomonadati</taxon>
        <taxon>Pseudomonadota</taxon>
        <taxon>Betaproteobacteria</taxon>
        <taxon>Burkholderiales</taxon>
        <taxon>Comamonadaceae</taxon>
        <taxon>Comamonas</taxon>
    </lineage>
</organism>
<protein>
    <submittedName>
        <fullName evidence="1">Uncharacterized protein</fullName>
    </submittedName>
</protein>
<dbReference type="EMBL" id="JBHUMV010000011">
    <property type="protein sequence ID" value="MFD2756404.1"/>
    <property type="molecule type" value="Genomic_DNA"/>
</dbReference>
<evidence type="ECO:0000313" key="2">
    <source>
        <dbReference type="Proteomes" id="UP001597463"/>
    </source>
</evidence>
<sequence>MADTEKSPIATVHQRVTHAFMQHWRKHSNKYPKLIRLPGDQARQLDKMNSMRTPGEMWGVPVEIDETTKGEMIGIDGEVIDLTTIELP</sequence>
<dbReference type="RefSeq" id="WP_217997561.1">
    <property type="nucleotide sequence ID" value="NZ_BCNT01000001.1"/>
</dbReference>
<gene>
    <name evidence="1" type="ORF">ACFSW6_20205</name>
</gene>
<proteinExistence type="predicted"/>
<dbReference type="Proteomes" id="UP001597463">
    <property type="component" value="Unassembled WGS sequence"/>
</dbReference>
<name>A0ABW5USP1_9BURK</name>